<evidence type="ECO:0000313" key="2">
    <source>
        <dbReference type="EMBL" id="KAK3735766.1"/>
    </source>
</evidence>
<dbReference type="AlphaFoldDB" id="A0AAE1CU36"/>
<protein>
    <submittedName>
        <fullName evidence="2">Uncharacterized protein</fullName>
    </submittedName>
</protein>
<feature type="region of interest" description="Disordered" evidence="1">
    <location>
        <begin position="35"/>
        <end position="62"/>
    </location>
</feature>
<organism evidence="2 3">
    <name type="scientific">Elysia crispata</name>
    <name type="common">lettuce slug</name>
    <dbReference type="NCBI Taxonomy" id="231223"/>
    <lineage>
        <taxon>Eukaryota</taxon>
        <taxon>Metazoa</taxon>
        <taxon>Spiralia</taxon>
        <taxon>Lophotrochozoa</taxon>
        <taxon>Mollusca</taxon>
        <taxon>Gastropoda</taxon>
        <taxon>Heterobranchia</taxon>
        <taxon>Euthyneura</taxon>
        <taxon>Panpulmonata</taxon>
        <taxon>Sacoglossa</taxon>
        <taxon>Placobranchoidea</taxon>
        <taxon>Plakobranchidae</taxon>
        <taxon>Elysia</taxon>
    </lineage>
</organism>
<comment type="caution">
    <text evidence="2">The sequence shown here is derived from an EMBL/GenBank/DDBJ whole genome shotgun (WGS) entry which is preliminary data.</text>
</comment>
<gene>
    <name evidence="2" type="ORF">RRG08_036814</name>
</gene>
<name>A0AAE1CU36_9GAST</name>
<feature type="compositionally biased region" description="Polar residues" evidence="1">
    <location>
        <begin position="44"/>
        <end position="54"/>
    </location>
</feature>
<reference evidence="2" key="1">
    <citation type="journal article" date="2023" name="G3 (Bethesda)">
        <title>A reference genome for the long-term kleptoplast-retaining sea slug Elysia crispata morphotype clarki.</title>
        <authorList>
            <person name="Eastman K.E."/>
            <person name="Pendleton A.L."/>
            <person name="Shaikh M.A."/>
            <person name="Suttiyut T."/>
            <person name="Ogas R."/>
            <person name="Tomko P."/>
            <person name="Gavelis G."/>
            <person name="Widhalm J.R."/>
            <person name="Wisecaver J.H."/>
        </authorList>
    </citation>
    <scope>NUCLEOTIDE SEQUENCE</scope>
    <source>
        <strain evidence="2">ECLA1</strain>
    </source>
</reference>
<accession>A0AAE1CU36</accession>
<evidence type="ECO:0000313" key="3">
    <source>
        <dbReference type="Proteomes" id="UP001283361"/>
    </source>
</evidence>
<keyword evidence="3" id="KW-1185">Reference proteome</keyword>
<proteinExistence type="predicted"/>
<dbReference type="EMBL" id="JAWDGP010006766">
    <property type="protein sequence ID" value="KAK3735766.1"/>
    <property type="molecule type" value="Genomic_DNA"/>
</dbReference>
<dbReference type="Proteomes" id="UP001283361">
    <property type="component" value="Unassembled WGS sequence"/>
</dbReference>
<evidence type="ECO:0000256" key="1">
    <source>
        <dbReference type="SAM" id="MobiDB-lite"/>
    </source>
</evidence>
<sequence>MVPSRATKKDAYNFSRLPPSPAIILSRKATDVNNFSRLPPSPTMIPSRTTTDVSKFSRRPPSATICREQPEMSISSADAHHIQTFVKNNHRCL</sequence>